<dbReference type="SUPFAM" id="SSF53756">
    <property type="entry name" value="UDP-Glycosyltransferase/glycogen phosphorylase"/>
    <property type="match status" value="1"/>
</dbReference>
<dbReference type="GO" id="GO:0080044">
    <property type="term" value="F:quercetin 7-O-glucosyltransferase activity"/>
    <property type="evidence" value="ECO:0007669"/>
    <property type="project" value="TreeGrafter"/>
</dbReference>
<dbReference type="FunFam" id="3.40.50.2000:FF:000237">
    <property type="entry name" value="Glycosyltransferase"/>
    <property type="match status" value="1"/>
</dbReference>
<dbReference type="CDD" id="cd03784">
    <property type="entry name" value="GT1_Gtf-like"/>
    <property type="match status" value="1"/>
</dbReference>
<dbReference type="InParanoid" id="A0A7N2LWJ6"/>
<dbReference type="Pfam" id="PF00201">
    <property type="entry name" value="UDPGT"/>
    <property type="match status" value="1"/>
</dbReference>
<evidence type="ECO:0000256" key="1">
    <source>
        <dbReference type="ARBA" id="ARBA00009995"/>
    </source>
</evidence>
<proteinExistence type="inferred from homology"/>
<evidence type="ECO:0000256" key="3">
    <source>
        <dbReference type="ARBA" id="ARBA00022679"/>
    </source>
</evidence>
<dbReference type="PANTHER" id="PTHR11926:SF870">
    <property type="entry name" value="UDP-GLYCOSYLTRANSFERASE 75B1"/>
    <property type="match status" value="1"/>
</dbReference>
<dbReference type="EnsemblPlants" id="QL06p007950:mrna">
    <property type="protein sequence ID" value="QL06p007950:mrna"/>
    <property type="gene ID" value="QL06p007950"/>
</dbReference>
<dbReference type="Gramene" id="QL06p007950:mrna">
    <property type="protein sequence ID" value="QL06p007950:mrna"/>
    <property type="gene ID" value="QL06p007950"/>
</dbReference>
<dbReference type="Gene3D" id="3.40.50.2000">
    <property type="entry name" value="Glycogen Phosphorylase B"/>
    <property type="match status" value="2"/>
</dbReference>
<accession>A0A7N2LWJ6</accession>
<keyword evidence="2 4" id="KW-0328">Glycosyltransferase</keyword>
<sequence>MAHFLLVTFPAQGHINPSLQFAERLIHLGAQVTFAITISAHRRMIKSPPPDGLSFVTFSDGYDDGFSPPDDAQNHFDQLKGNGSKTLTHLIVSSANQGRPVTCLVYTLLLPWAADVAHELHLPSTLLWIQPATVLDIYYYYFNGFADVIRNDNNDYPSSSIKLPGLPLLTSRDLPSFFLASNPHTFALPMFQAHLEVLEKESNPRILVNTFDALEPEALKAIEKFNLVAVGPLLPSDKSFGGDVSKDYIEWLNSKPESSVIYVSFGSLTILMKQQMEEIARGLLNCGRPFLWVIRAKEHGEEEKLSCREELEQMGMIVPWCSQVEVLSHPSLGCFVTHCGWNSTLESLVSGVPMVAFPQWSDQGTNAKLIEDIWKTGVRMIVNKDGIVEDDEIKRCLELVVGDGERGEAIRRNAKKWKELAMEAANEGGSSYNNLKAFVDEIGEGANWSFIKLFYQMQGQDFYIWIVKHEIAAFTLPLISLIDTLLSYATENSVYNRS</sequence>
<dbReference type="EMBL" id="LRBV02000006">
    <property type="status" value="NOT_ANNOTATED_CDS"/>
    <property type="molecule type" value="Genomic_DNA"/>
</dbReference>
<protein>
    <recommendedName>
        <fullName evidence="5">Glycosyltransferase</fullName>
        <ecNumber evidence="5">2.4.1.-</ecNumber>
    </recommendedName>
</protein>
<dbReference type="Proteomes" id="UP000594261">
    <property type="component" value="Chromosome 6"/>
</dbReference>
<keyword evidence="3 4" id="KW-0808">Transferase</keyword>
<reference evidence="6" key="2">
    <citation type="submission" date="2021-01" db="UniProtKB">
        <authorList>
            <consortium name="EnsemblPlants"/>
        </authorList>
    </citation>
    <scope>IDENTIFICATION</scope>
</reference>
<comment type="similarity">
    <text evidence="1 4">Belongs to the UDP-glycosyltransferase family.</text>
</comment>
<dbReference type="GO" id="GO:0080043">
    <property type="term" value="F:quercetin 3-O-glucosyltransferase activity"/>
    <property type="evidence" value="ECO:0007669"/>
    <property type="project" value="TreeGrafter"/>
</dbReference>
<dbReference type="EC" id="2.4.1.-" evidence="5"/>
<dbReference type="InterPro" id="IPR002213">
    <property type="entry name" value="UDP_glucos_trans"/>
</dbReference>
<name>A0A7N2LWJ6_QUELO</name>
<evidence type="ECO:0000313" key="7">
    <source>
        <dbReference type="Proteomes" id="UP000594261"/>
    </source>
</evidence>
<dbReference type="AlphaFoldDB" id="A0A7N2LWJ6"/>
<dbReference type="FunFam" id="3.40.50.2000:FF:000167">
    <property type="entry name" value="Glycosyltransferase"/>
    <property type="match status" value="1"/>
</dbReference>
<dbReference type="InterPro" id="IPR035595">
    <property type="entry name" value="UDP_glycos_trans_CS"/>
</dbReference>
<reference evidence="6 7" key="1">
    <citation type="journal article" date="2016" name="G3 (Bethesda)">
        <title>First Draft Assembly and Annotation of the Genome of a California Endemic Oak Quercus lobata Nee (Fagaceae).</title>
        <authorList>
            <person name="Sork V.L."/>
            <person name="Fitz-Gibbon S.T."/>
            <person name="Puiu D."/>
            <person name="Crepeau M."/>
            <person name="Gugger P.F."/>
            <person name="Sherman R."/>
            <person name="Stevens K."/>
            <person name="Langley C.H."/>
            <person name="Pellegrini M."/>
            <person name="Salzberg S.L."/>
        </authorList>
    </citation>
    <scope>NUCLEOTIDE SEQUENCE [LARGE SCALE GENOMIC DNA]</scope>
    <source>
        <strain evidence="6 7">cv. SW786</strain>
    </source>
</reference>
<dbReference type="OMA" id="AYFHYFR"/>
<evidence type="ECO:0000256" key="2">
    <source>
        <dbReference type="ARBA" id="ARBA00022676"/>
    </source>
</evidence>
<dbReference type="PANTHER" id="PTHR11926">
    <property type="entry name" value="GLUCOSYL/GLUCURONOSYL TRANSFERASES"/>
    <property type="match status" value="1"/>
</dbReference>
<evidence type="ECO:0000256" key="4">
    <source>
        <dbReference type="RuleBase" id="RU003718"/>
    </source>
</evidence>
<dbReference type="FunCoup" id="A0A7N2LWJ6">
    <property type="interactions" value="128"/>
</dbReference>
<dbReference type="PROSITE" id="PS00375">
    <property type="entry name" value="UDPGT"/>
    <property type="match status" value="1"/>
</dbReference>
<organism evidence="6 7">
    <name type="scientific">Quercus lobata</name>
    <name type="common">Valley oak</name>
    <dbReference type="NCBI Taxonomy" id="97700"/>
    <lineage>
        <taxon>Eukaryota</taxon>
        <taxon>Viridiplantae</taxon>
        <taxon>Streptophyta</taxon>
        <taxon>Embryophyta</taxon>
        <taxon>Tracheophyta</taxon>
        <taxon>Spermatophyta</taxon>
        <taxon>Magnoliopsida</taxon>
        <taxon>eudicotyledons</taxon>
        <taxon>Gunneridae</taxon>
        <taxon>Pentapetalae</taxon>
        <taxon>rosids</taxon>
        <taxon>fabids</taxon>
        <taxon>Fagales</taxon>
        <taxon>Fagaceae</taxon>
        <taxon>Quercus</taxon>
    </lineage>
</organism>
<evidence type="ECO:0000256" key="5">
    <source>
        <dbReference type="RuleBase" id="RU362057"/>
    </source>
</evidence>
<evidence type="ECO:0000313" key="6">
    <source>
        <dbReference type="EnsemblPlants" id="QL06p007950:mrna"/>
    </source>
</evidence>
<keyword evidence="7" id="KW-1185">Reference proteome</keyword>